<dbReference type="RefSeq" id="WP_148594027.1">
    <property type="nucleotide sequence ID" value="NZ_CP042997.1"/>
</dbReference>
<dbReference type="Proteomes" id="UP000324233">
    <property type="component" value="Chromosome"/>
</dbReference>
<evidence type="ECO:0000313" key="4">
    <source>
        <dbReference type="Proteomes" id="UP000324233"/>
    </source>
</evidence>
<evidence type="ECO:0000256" key="1">
    <source>
        <dbReference type="SAM" id="MobiDB-lite"/>
    </source>
</evidence>
<organism evidence="3 4">
    <name type="scientific">Aquisphaera giovannonii</name>
    <dbReference type="NCBI Taxonomy" id="406548"/>
    <lineage>
        <taxon>Bacteria</taxon>
        <taxon>Pseudomonadati</taxon>
        <taxon>Planctomycetota</taxon>
        <taxon>Planctomycetia</taxon>
        <taxon>Isosphaerales</taxon>
        <taxon>Isosphaeraceae</taxon>
        <taxon>Aquisphaera</taxon>
    </lineage>
</organism>
<gene>
    <name evidence="3" type="ORF">OJF2_25810</name>
</gene>
<protein>
    <recommendedName>
        <fullName evidence="2">Cyclic-phosphate processing Receiver domain-containing protein</fullName>
    </recommendedName>
</protein>
<feature type="domain" description="Cyclic-phosphate processing Receiver" evidence="2">
    <location>
        <begin position="51"/>
        <end position="149"/>
    </location>
</feature>
<name>A0A5B9W0G4_9BACT</name>
<keyword evidence="4" id="KW-1185">Reference proteome</keyword>
<evidence type="ECO:0000313" key="3">
    <source>
        <dbReference type="EMBL" id="QEH34048.1"/>
    </source>
</evidence>
<accession>A0A5B9W0G4</accession>
<feature type="compositionally biased region" description="Basic and acidic residues" evidence="1">
    <location>
        <begin position="13"/>
        <end position="24"/>
    </location>
</feature>
<dbReference type="AlphaFoldDB" id="A0A5B9W0G4"/>
<dbReference type="Pfam" id="PF20274">
    <property type="entry name" value="cREC_REC"/>
    <property type="match status" value="1"/>
</dbReference>
<dbReference type="EMBL" id="CP042997">
    <property type="protein sequence ID" value="QEH34048.1"/>
    <property type="molecule type" value="Genomic_DNA"/>
</dbReference>
<reference evidence="3 4" key="1">
    <citation type="submission" date="2019-08" db="EMBL/GenBank/DDBJ databases">
        <title>Deep-cultivation of Planctomycetes and their phenomic and genomic characterization uncovers novel biology.</title>
        <authorList>
            <person name="Wiegand S."/>
            <person name="Jogler M."/>
            <person name="Boedeker C."/>
            <person name="Pinto D."/>
            <person name="Vollmers J."/>
            <person name="Rivas-Marin E."/>
            <person name="Kohn T."/>
            <person name="Peeters S.H."/>
            <person name="Heuer A."/>
            <person name="Rast P."/>
            <person name="Oberbeckmann S."/>
            <person name="Bunk B."/>
            <person name="Jeske O."/>
            <person name="Meyerdierks A."/>
            <person name="Storesund J.E."/>
            <person name="Kallscheuer N."/>
            <person name="Luecker S."/>
            <person name="Lage O.M."/>
            <person name="Pohl T."/>
            <person name="Merkel B.J."/>
            <person name="Hornburger P."/>
            <person name="Mueller R.-W."/>
            <person name="Bruemmer F."/>
            <person name="Labrenz M."/>
            <person name="Spormann A.M."/>
            <person name="Op den Camp H."/>
            <person name="Overmann J."/>
            <person name="Amann R."/>
            <person name="Jetten M.S.M."/>
            <person name="Mascher T."/>
            <person name="Medema M.H."/>
            <person name="Devos D.P."/>
            <person name="Kaster A.-K."/>
            <person name="Ovreas L."/>
            <person name="Rohde M."/>
            <person name="Galperin M.Y."/>
            <person name="Jogler C."/>
        </authorList>
    </citation>
    <scope>NUCLEOTIDE SEQUENCE [LARGE SCALE GENOMIC DNA]</scope>
    <source>
        <strain evidence="3 4">OJF2</strain>
    </source>
</reference>
<dbReference type="KEGG" id="agv:OJF2_25810"/>
<dbReference type="OrthoDB" id="284619at2"/>
<evidence type="ECO:0000259" key="2">
    <source>
        <dbReference type="Pfam" id="PF20274"/>
    </source>
</evidence>
<feature type="region of interest" description="Disordered" evidence="1">
    <location>
        <begin position="1"/>
        <end position="49"/>
    </location>
</feature>
<sequence>METGSPRPTAGGHAERRDAEDARPGGEPGCPGRDAGGDGRGPGGEPRGRRILFLDDDPERTAAFRLRNPTAALVETAEDCIARLAEPWDEVHLDHDLAGEVYVDSCRADCGMEVVRTIIAKPAAPFRDTLFIVHTHNVRAAGLMLRALREHGLSCVYQPFGMDLEEWLSDLKVAEDGQPGKPDSWRARLAGALGRLARRAREVSSRARGGGDREA</sequence>
<dbReference type="InterPro" id="IPR046909">
    <property type="entry name" value="cREC_REC"/>
</dbReference>
<proteinExistence type="predicted"/>